<keyword evidence="1" id="KW-0880">Kelch repeat</keyword>
<gene>
    <name evidence="2" type="ORF">WR25_24532</name>
</gene>
<dbReference type="Pfam" id="PF24681">
    <property type="entry name" value="Kelch_KLHDC2_KLHL20_DRC7"/>
    <property type="match status" value="1"/>
</dbReference>
<dbReference type="InterPro" id="IPR006652">
    <property type="entry name" value="Kelch_1"/>
</dbReference>
<keyword evidence="3" id="KW-1185">Reference proteome</keyword>
<proteinExistence type="predicted"/>
<dbReference type="InterPro" id="IPR015915">
    <property type="entry name" value="Kelch-typ_b-propeller"/>
</dbReference>
<organism evidence="2 3">
    <name type="scientific">Diploscapter pachys</name>
    <dbReference type="NCBI Taxonomy" id="2018661"/>
    <lineage>
        <taxon>Eukaryota</taxon>
        <taxon>Metazoa</taxon>
        <taxon>Ecdysozoa</taxon>
        <taxon>Nematoda</taxon>
        <taxon>Chromadorea</taxon>
        <taxon>Rhabditida</taxon>
        <taxon>Rhabditina</taxon>
        <taxon>Rhabditomorpha</taxon>
        <taxon>Rhabditoidea</taxon>
        <taxon>Rhabditidae</taxon>
        <taxon>Diploscapter</taxon>
    </lineage>
</organism>
<name>A0A2A2JR82_9BILA</name>
<dbReference type="AlphaFoldDB" id="A0A2A2JR82"/>
<dbReference type="OrthoDB" id="5803581at2759"/>
<dbReference type="SUPFAM" id="SSF117281">
    <property type="entry name" value="Kelch motif"/>
    <property type="match status" value="1"/>
</dbReference>
<evidence type="ECO:0000313" key="3">
    <source>
        <dbReference type="Proteomes" id="UP000218231"/>
    </source>
</evidence>
<protein>
    <recommendedName>
        <fullName evidence="4">Kelch repeat protein</fullName>
    </recommendedName>
</protein>
<dbReference type="Pfam" id="PF01344">
    <property type="entry name" value="Kelch_1"/>
    <property type="match status" value="2"/>
</dbReference>
<evidence type="ECO:0008006" key="4">
    <source>
        <dbReference type="Google" id="ProtNLM"/>
    </source>
</evidence>
<dbReference type="PANTHER" id="PTHR46375:SF3">
    <property type="entry name" value="KELCH REPEAT AND BTB DOMAIN-CONTAINING PROTEIN 13"/>
    <property type="match status" value="1"/>
</dbReference>
<accession>A0A2A2JR82</accession>
<dbReference type="STRING" id="2018661.A0A2A2JR82"/>
<evidence type="ECO:0000256" key="1">
    <source>
        <dbReference type="ARBA" id="ARBA00022441"/>
    </source>
</evidence>
<dbReference type="SMART" id="SM00612">
    <property type="entry name" value="Kelch"/>
    <property type="match status" value="4"/>
</dbReference>
<reference evidence="2 3" key="1">
    <citation type="journal article" date="2017" name="Curr. Biol.">
        <title>Genome architecture and evolution of a unichromosomal asexual nematode.</title>
        <authorList>
            <person name="Fradin H."/>
            <person name="Zegar C."/>
            <person name="Gutwein M."/>
            <person name="Lucas J."/>
            <person name="Kovtun M."/>
            <person name="Corcoran D."/>
            <person name="Baugh L.R."/>
            <person name="Kiontke K."/>
            <person name="Gunsalus K."/>
            <person name="Fitch D.H."/>
            <person name="Piano F."/>
        </authorList>
    </citation>
    <scope>NUCLEOTIDE SEQUENCE [LARGE SCALE GENOMIC DNA]</scope>
    <source>
        <strain evidence="2">PF1309</strain>
    </source>
</reference>
<evidence type="ECO:0000313" key="2">
    <source>
        <dbReference type="EMBL" id="PAV64180.1"/>
    </source>
</evidence>
<sequence>MYKREIIHRQQHRATRMKHSPLQIYIIGGSDGAVRSSSVYSFDTISRQLTQEANIQTRRTRAFGATYDGKIFLAGGYLEDYLCSVEIYDPEKKSWTFGPSLKHARADGALFVFQNELYAIGGYNGNKYVAEIERYNPNSKCWEIYDRMPKPRAGFGIATYKGKIAIAGGWDSATNSLNTVICYDTVNKEWTIMPSMCEPRKMPTLVTTNENGEELLVVAGGYKERWTAIESIERYDSQERTWYMKDLGSFV</sequence>
<dbReference type="Gene3D" id="2.120.10.80">
    <property type="entry name" value="Kelch-type beta propeller"/>
    <property type="match status" value="1"/>
</dbReference>
<dbReference type="InterPro" id="IPR052392">
    <property type="entry name" value="Kelch-BTB_domain-containing"/>
</dbReference>
<dbReference type="PANTHER" id="PTHR46375">
    <property type="entry name" value="KELCH REPEAT AND BTB DOMAIN-CONTAINING PROTEIN 13-RELATED"/>
    <property type="match status" value="1"/>
</dbReference>
<comment type="caution">
    <text evidence="2">The sequence shown here is derived from an EMBL/GenBank/DDBJ whole genome shotgun (WGS) entry which is preliminary data.</text>
</comment>
<dbReference type="EMBL" id="LIAE01010271">
    <property type="protein sequence ID" value="PAV64180.1"/>
    <property type="molecule type" value="Genomic_DNA"/>
</dbReference>
<dbReference type="Proteomes" id="UP000218231">
    <property type="component" value="Unassembled WGS sequence"/>
</dbReference>